<dbReference type="Proteomes" id="UP000326396">
    <property type="component" value="Linkage Group LG2"/>
</dbReference>
<evidence type="ECO:0000313" key="3">
    <source>
        <dbReference type="Proteomes" id="UP000326396"/>
    </source>
</evidence>
<dbReference type="OrthoDB" id="1925139at2759"/>
<evidence type="ECO:0000313" key="2">
    <source>
        <dbReference type="EMBL" id="KAD4586441.1"/>
    </source>
</evidence>
<name>A0A5N6NEZ1_9ASTR</name>
<reference evidence="2 3" key="1">
    <citation type="submission" date="2019-05" db="EMBL/GenBank/DDBJ databases">
        <title>Mikania micrantha, genome provides insights into the molecular mechanism of rapid growth.</title>
        <authorList>
            <person name="Liu B."/>
        </authorList>
    </citation>
    <scope>NUCLEOTIDE SEQUENCE [LARGE SCALE GENOMIC DNA]</scope>
    <source>
        <strain evidence="2">NLD-2019</strain>
        <tissue evidence="2">Leaf</tissue>
    </source>
</reference>
<dbReference type="EMBL" id="SZYD01000012">
    <property type="protein sequence ID" value="KAD4586441.1"/>
    <property type="molecule type" value="Genomic_DNA"/>
</dbReference>
<accession>A0A5N6NEZ1</accession>
<dbReference type="PANTHER" id="PTHR34555">
    <property type="entry name" value="INTEGRAL MEMBRANE HEMOLYSIN-III-LIKE PROTEIN"/>
    <property type="match status" value="1"/>
</dbReference>
<dbReference type="PANTHER" id="PTHR34555:SF8">
    <property type="match status" value="1"/>
</dbReference>
<feature type="region of interest" description="Disordered" evidence="1">
    <location>
        <begin position="93"/>
        <end position="119"/>
    </location>
</feature>
<sequence length="224" mass="24986">MCRDKVSNKMVEQMVSSNLSKYGLGKSASIITTTTTPNAATNTTTATARDVQNDKKIPAGSFSVEEAQAKSLSGTSIGNVNRNLVYARRKYDSDLSNSDKNRTTYQQPAAGDKNDSFAQNSISTATRTSNRENEQAMEHWNARFARLQNYLHQCDTSNQQEVYLQKLRSFSPDECNRHAIELERRAIQLTLQEGTEIKRVNDLNVLGKSAGSHVLLQSNHRLLV</sequence>
<evidence type="ECO:0000256" key="1">
    <source>
        <dbReference type="SAM" id="MobiDB-lite"/>
    </source>
</evidence>
<organism evidence="2 3">
    <name type="scientific">Mikania micrantha</name>
    <name type="common">bitter vine</name>
    <dbReference type="NCBI Taxonomy" id="192012"/>
    <lineage>
        <taxon>Eukaryota</taxon>
        <taxon>Viridiplantae</taxon>
        <taxon>Streptophyta</taxon>
        <taxon>Embryophyta</taxon>
        <taxon>Tracheophyta</taxon>
        <taxon>Spermatophyta</taxon>
        <taxon>Magnoliopsida</taxon>
        <taxon>eudicotyledons</taxon>
        <taxon>Gunneridae</taxon>
        <taxon>Pentapetalae</taxon>
        <taxon>asterids</taxon>
        <taxon>campanulids</taxon>
        <taxon>Asterales</taxon>
        <taxon>Asteraceae</taxon>
        <taxon>Asteroideae</taxon>
        <taxon>Heliantheae alliance</taxon>
        <taxon>Eupatorieae</taxon>
        <taxon>Mikania</taxon>
    </lineage>
</organism>
<dbReference type="AlphaFoldDB" id="A0A5N6NEZ1"/>
<feature type="compositionally biased region" description="Basic and acidic residues" evidence="1">
    <location>
        <begin position="93"/>
        <end position="102"/>
    </location>
</feature>
<protein>
    <submittedName>
        <fullName evidence="2">Uncharacterized protein</fullName>
    </submittedName>
</protein>
<comment type="caution">
    <text evidence="2">The sequence shown here is derived from an EMBL/GenBank/DDBJ whole genome shotgun (WGS) entry which is preliminary data.</text>
</comment>
<proteinExistence type="predicted"/>
<gene>
    <name evidence="2" type="ORF">E3N88_24042</name>
</gene>
<keyword evidence="3" id="KW-1185">Reference proteome</keyword>